<dbReference type="AlphaFoldDB" id="A0A4Y2IMZ4"/>
<comment type="caution">
    <text evidence="1">The sequence shown here is derived from an EMBL/GenBank/DDBJ whole genome shotgun (WGS) entry which is preliminary data.</text>
</comment>
<protein>
    <submittedName>
        <fullName evidence="1">Uncharacterized protein</fullName>
    </submittedName>
</protein>
<accession>A0A4Y2IMZ4</accession>
<reference evidence="1 2" key="1">
    <citation type="journal article" date="2019" name="Sci. Rep.">
        <title>Orb-weaving spider Araneus ventricosus genome elucidates the spidroin gene catalogue.</title>
        <authorList>
            <person name="Kono N."/>
            <person name="Nakamura H."/>
            <person name="Ohtoshi R."/>
            <person name="Moran D.A.P."/>
            <person name="Shinohara A."/>
            <person name="Yoshida Y."/>
            <person name="Fujiwara M."/>
            <person name="Mori M."/>
            <person name="Tomita M."/>
            <person name="Arakawa K."/>
        </authorList>
    </citation>
    <scope>NUCLEOTIDE SEQUENCE [LARGE SCALE GENOMIC DNA]</scope>
</reference>
<keyword evidence="2" id="KW-1185">Reference proteome</keyword>
<sequence length="100" mass="11027">MIYPVPLAIYAAAHEYACGQISSNNMKGRDIIVSEDSGANVSEWVEIIFKKIDMPTACPYENLQCNDSLQTSTGRYSLIRVAIIFWLNPGTRRGGGQSIV</sequence>
<dbReference type="EMBL" id="BGPR01002808">
    <property type="protein sequence ID" value="GBM79203.1"/>
    <property type="molecule type" value="Genomic_DNA"/>
</dbReference>
<evidence type="ECO:0000313" key="1">
    <source>
        <dbReference type="EMBL" id="GBM79203.1"/>
    </source>
</evidence>
<name>A0A4Y2IMZ4_ARAVE</name>
<evidence type="ECO:0000313" key="2">
    <source>
        <dbReference type="Proteomes" id="UP000499080"/>
    </source>
</evidence>
<dbReference type="Proteomes" id="UP000499080">
    <property type="component" value="Unassembled WGS sequence"/>
</dbReference>
<gene>
    <name evidence="1" type="ORF">AVEN_1968_1</name>
</gene>
<organism evidence="1 2">
    <name type="scientific">Araneus ventricosus</name>
    <name type="common">Orbweaver spider</name>
    <name type="synonym">Epeira ventricosa</name>
    <dbReference type="NCBI Taxonomy" id="182803"/>
    <lineage>
        <taxon>Eukaryota</taxon>
        <taxon>Metazoa</taxon>
        <taxon>Ecdysozoa</taxon>
        <taxon>Arthropoda</taxon>
        <taxon>Chelicerata</taxon>
        <taxon>Arachnida</taxon>
        <taxon>Araneae</taxon>
        <taxon>Araneomorphae</taxon>
        <taxon>Entelegynae</taxon>
        <taxon>Araneoidea</taxon>
        <taxon>Araneidae</taxon>
        <taxon>Araneus</taxon>
    </lineage>
</organism>
<proteinExistence type="predicted"/>